<name>A0A1L7CE14_9CORY</name>
<keyword evidence="2" id="KW-0479">Metal-binding</keyword>
<evidence type="ECO:0000313" key="8">
    <source>
        <dbReference type="Proteomes" id="UP000185478"/>
    </source>
</evidence>
<keyword evidence="1" id="KW-0436">Ligase</keyword>
<evidence type="ECO:0000259" key="6">
    <source>
        <dbReference type="Pfam" id="PF03738"/>
    </source>
</evidence>
<dbReference type="GO" id="GO:0005524">
    <property type="term" value="F:ATP binding"/>
    <property type="evidence" value="ECO:0007669"/>
    <property type="project" value="UniProtKB-KW"/>
</dbReference>
<dbReference type="SUPFAM" id="SSF56059">
    <property type="entry name" value="Glutathione synthetase ATP-binding domain-like"/>
    <property type="match status" value="1"/>
</dbReference>
<evidence type="ECO:0000256" key="5">
    <source>
        <dbReference type="ARBA" id="ARBA00022842"/>
    </source>
</evidence>
<evidence type="ECO:0000256" key="4">
    <source>
        <dbReference type="ARBA" id="ARBA00022840"/>
    </source>
</evidence>
<protein>
    <recommendedName>
        <fullName evidence="6">Glutathionylspermidine synthase pre-ATP-grasp-like domain-containing protein</fullName>
    </recommendedName>
</protein>
<keyword evidence="4" id="KW-0067">ATP-binding</keyword>
<accession>A0A1L7CE14</accession>
<gene>
    <name evidence="7" type="ORF">CAQU_02265</name>
</gene>
<dbReference type="EMBL" id="CP009245">
    <property type="protein sequence ID" value="APT84089.1"/>
    <property type="molecule type" value="Genomic_DNA"/>
</dbReference>
<dbReference type="Pfam" id="PF03738">
    <property type="entry name" value="GSP_synth"/>
    <property type="match status" value="1"/>
</dbReference>
<dbReference type="GO" id="GO:0046872">
    <property type="term" value="F:metal ion binding"/>
    <property type="evidence" value="ECO:0007669"/>
    <property type="project" value="UniProtKB-KW"/>
</dbReference>
<dbReference type="Gene3D" id="3.30.1490.330">
    <property type="match status" value="1"/>
</dbReference>
<evidence type="ECO:0000256" key="3">
    <source>
        <dbReference type="ARBA" id="ARBA00022741"/>
    </source>
</evidence>
<evidence type="ECO:0000313" key="7">
    <source>
        <dbReference type="EMBL" id="APT84089.1"/>
    </source>
</evidence>
<keyword evidence="5" id="KW-0460">Magnesium</keyword>
<dbReference type="SUPFAM" id="SSF52440">
    <property type="entry name" value="PreATP-grasp domain"/>
    <property type="match status" value="1"/>
</dbReference>
<dbReference type="GO" id="GO:0016874">
    <property type="term" value="F:ligase activity"/>
    <property type="evidence" value="ECO:0007669"/>
    <property type="project" value="UniProtKB-KW"/>
</dbReference>
<dbReference type="KEGG" id="caqu:CAQU_02265"/>
<organism evidence="7 8">
    <name type="scientific">Corynebacterium aquilae DSM 44791</name>
    <dbReference type="NCBI Taxonomy" id="1431546"/>
    <lineage>
        <taxon>Bacteria</taxon>
        <taxon>Bacillati</taxon>
        <taxon>Actinomycetota</taxon>
        <taxon>Actinomycetes</taxon>
        <taxon>Mycobacteriales</taxon>
        <taxon>Corynebacteriaceae</taxon>
        <taxon>Corynebacterium</taxon>
    </lineage>
</organism>
<evidence type="ECO:0000256" key="2">
    <source>
        <dbReference type="ARBA" id="ARBA00022723"/>
    </source>
</evidence>
<reference evidence="7 8" key="1">
    <citation type="submission" date="2014-08" db="EMBL/GenBank/DDBJ databases">
        <title>Complete genome sequence of Corynebacterium aquilae S-613T(T) (=DSM 44791(T)), isolated from the choana of a healthy golden eagle.</title>
        <authorList>
            <person name="Ruckert C."/>
            <person name="Albersmeier A."/>
            <person name="Winkler A."/>
            <person name="Kalinowski J."/>
        </authorList>
    </citation>
    <scope>NUCLEOTIDE SEQUENCE [LARGE SCALE GENOMIC DNA]</scope>
    <source>
        <strain evidence="7 8">S-613</strain>
    </source>
</reference>
<dbReference type="Proteomes" id="UP000185478">
    <property type="component" value="Chromosome"/>
</dbReference>
<dbReference type="InterPro" id="IPR005494">
    <property type="entry name" value="GSPS_pre-ATP-grasp-like_dom"/>
</dbReference>
<evidence type="ECO:0000256" key="1">
    <source>
        <dbReference type="ARBA" id="ARBA00022598"/>
    </source>
</evidence>
<keyword evidence="3" id="KW-0547">Nucleotide-binding</keyword>
<keyword evidence="8" id="KW-1185">Reference proteome</keyword>
<dbReference type="AlphaFoldDB" id="A0A1L7CE14"/>
<feature type="domain" description="Glutathionylspermidine synthase pre-ATP-grasp-like" evidence="6">
    <location>
        <begin position="13"/>
        <end position="404"/>
    </location>
</feature>
<dbReference type="InterPro" id="IPR016185">
    <property type="entry name" value="PreATP-grasp_dom_sf"/>
</dbReference>
<sequence length="407" mass="46646">MRRFAVLSTRPNWEKIIADENLVYDLDGPDDTDHYWNEHDVYAMKPLEIEDVRAQVEAIHTMCMDAIDYISTGAFGTLGLPPEFFELAKKSWELHKANAGRQMDFYGRFDLILDDTTGNVKLLEYNADTPTGIIEAAVCQMSHYLFHFDGDGRYLQFNRIGDAFIDRWHEILKNMPEKHGRIDNVLHITCVNDEETGEDEANTRLIEHCANMAGWDTRFVYLQDIGYDEENGHFTDHNGEKIRNIFKLYPWEDIALDDFGQAVIDTFDTTNWFEPPWKMFLSTKVLLAALWKLHPGHPNLVPAYFGSPENLTHYVQKPIFGREGDGIAIYNNGKLVGGEPDETPQELLVYQEFIPTPTYPTTTDDTYKPVIGAWVIGGQCVGFGIRETTGPVTDYYCQFTPLVVEQF</sequence>
<proteinExistence type="predicted"/>